<dbReference type="PRINTS" id="PR00261">
    <property type="entry name" value="LDLRECEPTOR"/>
</dbReference>
<feature type="disulfide bond" evidence="7">
    <location>
        <begin position="67"/>
        <end position="82"/>
    </location>
</feature>
<dbReference type="EMBL" id="AMQM01000792">
    <property type="status" value="NOT_ANNOTATED_CDS"/>
    <property type="molecule type" value="Genomic_DNA"/>
</dbReference>
<evidence type="ECO:0000256" key="2">
    <source>
        <dbReference type="ARBA" id="ARBA00022692"/>
    </source>
</evidence>
<reference evidence="10" key="3">
    <citation type="submission" date="2015-06" db="UniProtKB">
        <authorList>
            <consortium name="EnsemblMetazoa"/>
        </authorList>
    </citation>
    <scope>IDENTIFICATION</scope>
</reference>
<dbReference type="PANTHER" id="PTHR24270">
    <property type="entry name" value="LOW-DENSITY LIPOPROTEIN RECEPTOR-RELATED"/>
    <property type="match status" value="1"/>
</dbReference>
<accession>T1FYD9</accession>
<protein>
    <submittedName>
        <fullName evidence="9 10">Uncharacterized protein</fullName>
    </submittedName>
</protein>
<keyword evidence="2 8" id="KW-0812">Transmembrane</keyword>
<dbReference type="AlphaFoldDB" id="T1FYD9"/>
<evidence type="ECO:0000256" key="6">
    <source>
        <dbReference type="ARBA" id="ARBA00023157"/>
    </source>
</evidence>
<dbReference type="GeneID" id="20213837"/>
<dbReference type="HOGENOM" id="CLU_2009611_0_0_1"/>
<evidence type="ECO:0000256" key="3">
    <source>
        <dbReference type="ARBA" id="ARBA00022737"/>
    </source>
</evidence>
<evidence type="ECO:0000256" key="1">
    <source>
        <dbReference type="ARBA" id="ARBA00004167"/>
    </source>
</evidence>
<keyword evidence="6 7" id="KW-1015">Disulfide bond</keyword>
<sequence length="124" mass="13747">TNQLTCPGNCSNGQWMCFNRRCIDASLTCNAFDDCGDGSDETYLHARCPPGEMCDNMMGCFKLEEMCDGQNDCADGSDEHNCRAGLFVRSFVCLFVAFMAHILNKMKISNALILMLAVYKVFLG</sequence>
<dbReference type="EnsemblMetazoa" id="HelroT65864">
    <property type="protein sequence ID" value="HelroP65864"/>
    <property type="gene ID" value="HelroG65864"/>
</dbReference>
<dbReference type="InParanoid" id="T1FYD9"/>
<reference evidence="11" key="1">
    <citation type="submission" date="2012-12" db="EMBL/GenBank/DDBJ databases">
        <authorList>
            <person name="Hellsten U."/>
            <person name="Grimwood J."/>
            <person name="Chapman J.A."/>
            <person name="Shapiro H."/>
            <person name="Aerts A."/>
            <person name="Otillar R.P."/>
            <person name="Terry A.Y."/>
            <person name="Boore J.L."/>
            <person name="Simakov O."/>
            <person name="Marletaz F."/>
            <person name="Cho S.-J."/>
            <person name="Edsinger-Gonzales E."/>
            <person name="Havlak P."/>
            <person name="Kuo D.-H."/>
            <person name="Larsson T."/>
            <person name="Lv J."/>
            <person name="Arendt D."/>
            <person name="Savage R."/>
            <person name="Osoegawa K."/>
            <person name="de Jong P."/>
            <person name="Lindberg D.R."/>
            <person name="Seaver E.C."/>
            <person name="Weisblat D.A."/>
            <person name="Putnam N.H."/>
            <person name="Grigoriev I.V."/>
            <person name="Rokhsar D.S."/>
        </authorList>
    </citation>
    <scope>NUCLEOTIDE SEQUENCE</scope>
</reference>
<dbReference type="STRING" id="6412.T1FYD9"/>
<dbReference type="KEGG" id="hro:HELRODRAFT_65864"/>
<reference evidence="9 11" key="2">
    <citation type="journal article" date="2013" name="Nature">
        <title>Insights into bilaterian evolution from three spiralian genomes.</title>
        <authorList>
            <person name="Simakov O."/>
            <person name="Marletaz F."/>
            <person name="Cho S.J."/>
            <person name="Edsinger-Gonzales E."/>
            <person name="Havlak P."/>
            <person name="Hellsten U."/>
            <person name="Kuo D.H."/>
            <person name="Larsson T."/>
            <person name="Lv J."/>
            <person name="Arendt D."/>
            <person name="Savage R."/>
            <person name="Osoegawa K."/>
            <person name="de Jong P."/>
            <person name="Grimwood J."/>
            <person name="Chapman J.A."/>
            <person name="Shapiro H."/>
            <person name="Aerts A."/>
            <person name="Otillar R.P."/>
            <person name="Terry A.Y."/>
            <person name="Boore J.L."/>
            <person name="Grigoriev I.V."/>
            <person name="Lindberg D.R."/>
            <person name="Seaver E.C."/>
            <person name="Weisblat D.A."/>
            <person name="Putnam N.H."/>
            <person name="Rokhsar D.S."/>
        </authorList>
    </citation>
    <scope>NUCLEOTIDE SEQUENCE</scope>
</reference>
<dbReference type="CDD" id="cd00112">
    <property type="entry name" value="LDLa"/>
    <property type="match status" value="2"/>
</dbReference>
<dbReference type="RefSeq" id="XP_009019483.1">
    <property type="nucleotide sequence ID" value="XM_009021235.1"/>
</dbReference>
<dbReference type="InterPro" id="IPR050685">
    <property type="entry name" value="LDLR"/>
</dbReference>
<feature type="disulfide bond" evidence="7">
    <location>
        <begin position="17"/>
        <end position="35"/>
    </location>
</feature>
<dbReference type="InterPro" id="IPR036055">
    <property type="entry name" value="LDL_receptor-like_sf"/>
</dbReference>
<evidence type="ECO:0000256" key="8">
    <source>
        <dbReference type="SAM" id="Phobius"/>
    </source>
</evidence>
<comment type="caution">
    <text evidence="7">Lacks conserved residue(s) required for the propagation of feature annotation.</text>
</comment>
<comment type="subcellular location">
    <subcellularLocation>
        <location evidence="1">Membrane</location>
        <topology evidence="1">Single-pass membrane protein</topology>
    </subcellularLocation>
</comment>
<dbReference type="eggNOG" id="KOG3627">
    <property type="taxonomic scope" value="Eukaryota"/>
</dbReference>
<proteinExistence type="predicted"/>
<keyword evidence="5 8" id="KW-0472">Membrane</keyword>
<dbReference type="EMBL" id="KB096742">
    <property type="protein sequence ID" value="ESO02075.1"/>
    <property type="molecule type" value="Genomic_DNA"/>
</dbReference>
<evidence type="ECO:0000313" key="9">
    <source>
        <dbReference type="EMBL" id="ESO02075.1"/>
    </source>
</evidence>
<evidence type="ECO:0000313" key="10">
    <source>
        <dbReference type="EnsemblMetazoa" id="HelroP65864"/>
    </source>
</evidence>
<dbReference type="Pfam" id="PF00057">
    <property type="entry name" value="Ldl_recept_a"/>
    <property type="match status" value="2"/>
</dbReference>
<dbReference type="OrthoDB" id="10013209at2759"/>
<dbReference type="PROSITE" id="PS50068">
    <property type="entry name" value="LDLRA_2"/>
    <property type="match status" value="2"/>
</dbReference>
<dbReference type="SMART" id="SM00192">
    <property type="entry name" value="LDLa"/>
    <property type="match status" value="2"/>
</dbReference>
<dbReference type="SUPFAM" id="SSF57424">
    <property type="entry name" value="LDL receptor-like module"/>
    <property type="match status" value="2"/>
</dbReference>
<keyword evidence="3" id="KW-0677">Repeat</keyword>
<dbReference type="InterPro" id="IPR002172">
    <property type="entry name" value="LDrepeatLR_classA_rpt"/>
</dbReference>
<dbReference type="GO" id="GO:0016192">
    <property type="term" value="P:vesicle-mediated transport"/>
    <property type="evidence" value="ECO:0007669"/>
    <property type="project" value="UniProtKB-ARBA"/>
</dbReference>
<name>T1FYD9_HELRO</name>
<evidence type="ECO:0000256" key="5">
    <source>
        <dbReference type="ARBA" id="ARBA00023136"/>
    </source>
</evidence>
<keyword evidence="11" id="KW-1185">Reference proteome</keyword>
<feature type="disulfide bond" evidence="7">
    <location>
        <begin position="10"/>
        <end position="22"/>
    </location>
</feature>
<dbReference type="GO" id="GO:0016020">
    <property type="term" value="C:membrane"/>
    <property type="evidence" value="ECO:0007669"/>
    <property type="project" value="UniProtKB-SubCell"/>
</dbReference>
<dbReference type="CTD" id="20213837"/>
<feature type="disulfide bond" evidence="7">
    <location>
        <begin position="48"/>
        <end position="60"/>
    </location>
</feature>
<gene>
    <name evidence="10" type="primary">20213837</name>
    <name evidence="9" type="ORF">HELRODRAFT_65864</name>
</gene>
<keyword evidence="4 8" id="KW-1133">Transmembrane helix</keyword>
<evidence type="ECO:0000256" key="7">
    <source>
        <dbReference type="PROSITE-ProRule" id="PRU00124"/>
    </source>
</evidence>
<dbReference type="Proteomes" id="UP000015101">
    <property type="component" value="Unassembled WGS sequence"/>
</dbReference>
<dbReference type="Gene3D" id="4.10.400.10">
    <property type="entry name" value="Low-density Lipoprotein Receptor"/>
    <property type="match status" value="2"/>
</dbReference>
<evidence type="ECO:0000313" key="11">
    <source>
        <dbReference type="Proteomes" id="UP000015101"/>
    </source>
</evidence>
<organism evidence="10 11">
    <name type="scientific">Helobdella robusta</name>
    <name type="common">Californian leech</name>
    <dbReference type="NCBI Taxonomy" id="6412"/>
    <lineage>
        <taxon>Eukaryota</taxon>
        <taxon>Metazoa</taxon>
        <taxon>Spiralia</taxon>
        <taxon>Lophotrochozoa</taxon>
        <taxon>Annelida</taxon>
        <taxon>Clitellata</taxon>
        <taxon>Hirudinea</taxon>
        <taxon>Rhynchobdellida</taxon>
        <taxon>Glossiphoniidae</taxon>
        <taxon>Helobdella</taxon>
    </lineage>
</organism>
<feature type="transmembrane region" description="Helical" evidence="8">
    <location>
        <begin position="86"/>
        <end position="103"/>
    </location>
</feature>
<evidence type="ECO:0000256" key="4">
    <source>
        <dbReference type="ARBA" id="ARBA00022989"/>
    </source>
</evidence>
<dbReference type="PANTHER" id="PTHR24270:SF60">
    <property type="entry name" value="CUB AND LDLA DOMAIN, ISOFORM A-RELATED"/>
    <property type="match status" value="1"/>
</dbReference>